<evidence type="ECO:0000259" key="3">
    <source>
        <dbReference type="PROSITE" id="PS51184"/>
    </source>
</evidence>
<dbReference type="SMART" id="SM00558">
    <property type="entry name" value="JmjC"/>
    <property type="match status" value="1"/>
</dbReference>
<dbReference type="InterPro" id="IPR003347">
    <property type="entry name" value="JmjC_dom"/>
</dbReference>
<evidence type="ECO:0000256" key="1">
    <source>
        <dbReference type="ARBA" id="ARBA00006801"/>
    </source>
</evidence>
<feature type="compositionally biased region" description="Gly residues" evidence="2">
    <location>
        <begin position="404"/>
        <end position="414"/>
    </location>
</feature>
<comment type="similarity">
    <text evidence="1">Belongs to the JARID1 histone demethylase family.</text>
</comment>
<dbReference type="InterPro" id="IPR041667">
    <property type="entry name" value="Cupin_8"/>
</dbReference>
<gene>
    <name evidence="4" type="ORF">HYH03_005495</name>
</gene>
<reference evidence="4" key="1">
    <citation type="journal article" date="2020" name="bioRxiv">
        <title>Comparative genomics of Chlamydomonas.</title>
        <authorList>
            <person name="Craig R.J."/>
            <person name="Hasan A.R."/>
            <person name="Ness R.W."/>
            <person name="Keightley P.D."/>
        </authorList>
    </citation>
    <scope>NUCLEOTIDE SEQUENCE</scope>
    <source>
        <strain evidence="4">CCAP 11/70</strain>
    </source>
</reference>
<dbReference type="PANTHER" id="PTHR12461">
    <property type="entry name" value="HYPOXIA-INDUCIBLE FACTOR 1 ALPHA INHIBITOR-RELATED"/>
    <property type="match status" value="1"/>
</dbReference>
<accession>A0A835Y4H1</accession>
<feature type="region of interest" description="Disordered" evidence="2">
    <location>
        <begin position="257"/>
        <end position="293"/>
    </location>
</feature>
<dbReference type="PANTHER" id="PTHR12461:SF99">
    <property type="entry name" value="BIFUNCTIONAL PEPTIDASE AND (3S)-LYSYL HYDROXYLASE JMJD7"/>
    <property type="match status" value="1"/>
</dbReference>
<feature type="compositionally biased region" description="Gly residues" evidence="2">
    <location>
        <begin position="345"/>
        <end position="354"/>
    </location>
</feature>
<evidence type="ECO:0000256" key="2">
    <source>
        <dbReference type="SAM" id="MobiDB-lite"/>
    </source>
</evidence>
<feature type="region of interest" description="Disordered" evidence="2">
    <location>
        <begin position="401"/>
        <end position="449"/>
    </location>
</feature>
<dbReference type="PROSITE" id="PS51184">
    <property type="entry name" value="JMJC"/>
    <property type="match status" value="1"/>
</dbReference>
<dbReference type="AlphaFoldDB" id="A0A835Y4H1"/>
<feature type="domain" description="JmjC" evidence="3">
    <location>
        <begin position="161"/>
        <end position="475"/>
    </location>
</feature>
<dbReference type="Gene3D" id="2.60.120.10">
    <property type="entry name" value="Jelly Rolls"/>
    <property type="match status" value="2"/>
</dbReference>
<comment type="caution">
    <text evidence="4">The sequence shown here is derived from an EMBL/GenBank/DDBJ whole genome shotgun (WGS) entry which is preliminary data.</text>
</comment>
<protein>
    <recommendedName>
        <fullName evidence="3">JmjC domain-containing protein</fullName>
    </recommendedName>
</protein>
<feature type="compositionally biased region" description="Acidic residues" evidence="2">
    <location>
        <begin position="358"/>
        <end position="370"/>
    </location>
</feature>
<dbReference type="InterPro" id="IPR014710">
    <property type="entry name" value="RmlC-like_jellyroll"/>
</dbReference>
<organism evidence="4 5">
    <name type="scientific">Edaphochlamys debaryana</name>
    <dbReference type="NCBI Taxonomy" id="47281"/>
    <lineage>
        <taxon>Eukaryota</taxon>
        <taxon>Viridiplantae</taxon>
        <taxon>Chlorophyta</taxon>
        <taxon>core chlorophytes</taxon>
        <taxon>Chlorophyceae</taxon>
        <taxon>CS clade</taxon>
        <taxon>Chlamydomonadales</taxon>
        <taxon>Chlamydomonadales incertae sedis</taxon>
        <taxon>Edaphochlamys</taxon>
    </lineage>
</organism>
<dbReference type="EMBL" id="JAEHOE010000019">
    <property type="protein sequence ID" value="KAG2496262.1"/>
    <property type="molecule type" value="Genomic_DNA"/>
</dbReference>
<dbReference type="SUPFAM" id="SSF51197">
    <property type="entry name" value="Clavaminate synthase-like"/>
    <property type="match status" value="1"/>
</dbReference>
<name>A0A835Y4H1_9CHLO</name>
<evidence type="ECO:0000313" key="4">
    <source>
        <dbReference type="EMBL" id="KAG2496262.1"/>
    </source>
</evidence>
<evidence type="ECO:0000313" key="5">
    <source>
        <dbReference type="Proteomes" id="UP000612055"/>
    </source>
</evidence>
<dbReference type="Pfam" id="PF13621">
    <property type="entry name" value="Cupin_8"/>
    <property type="match status" value="1"/>
</dbReference>
<keyword evidence="5" id="KW-1185">Reference proteome</keyword>
<feature type="region of interest" description="Disordered" evidence="2">
    <location>
        <begin position="331"/>
        <end position="372"/>
    </location>
</feature>
<proteinExistence type="inferred from homology"/>
<dbReference type="OrthoDB" id="415358at2759"/>
<sequence length="498" mass="54178">MAPAGHAQGAAPRNLPGHQALAMLQSASRELRELDVGSSVDRVPLSELTPMRFATEYVQRNKPVIITGAIEAWPALRLWGERYLTAHPAAELEVTVDVTPNGRGDAITAAADPATGALDRWFVTPHERRMRLPEFFRLMRETRARERRQKPGEMPREVPYMQHQNSNLTEELAALLADIAPGLPWAEEVFGGPPEATNLWIGDARSTTSFHKDHYENLYAVIRGTKVFTLLPPCDAFRMYLERCPAASYLPRCEVPPGAQWREVSPEPGRAPGAAGRHGEQGAAEEAVAAGQDEAAADERRLVAVLQDPGYEVLWSAVDTSVHDPAVRRAQPLFYGPQPGPAGAAQGGARGRGTAGAESEEGSSDGETDAWDAAGGAPLIAEVGPGDLFYLPSIWYHQVDQREGGGPSGRGGGRGQHRERRRPAGEGAAHGRGKAAGCGEEREEEEEEEEDYVIAVNFWYDMKYDNHYASFRLVERLATALGLAQEPPQRDHLGEGGE</sequence>
<dbReference type="Proteomes" id="UP000612055">
    <property type="component" value="Unassembled WGS sequence"/>
</dbReference>
<feature type="compositionally biased region" description="Low complexity" evidence="2">
    <location>
        <begin position="268"/>
        <end position="293"/>
    </location>
</feature>